<dbReference type="SUPFAM" id="SSF101478">
    <property type="entry name" value="ADP-ribosylglycohydrolase"/>
    <property type="match status" value="1"/>
</dbReference>
<proteinExistence type="predicted"/>
<comment type="caution">
    <text evidence="2">The sequence shown here is derived from an EMBL/GenBank/DDBJ whole genome shotgun (WGS) entry which is preliminary data.</text>
</comment>
<keyword evidence="1" id="KW-0460">Magnesium</keyword>
<protein>
    <recommendedName>
        <fullName evidence="4">ADP-ribosylglycohydrolase</fullName>
    </recommendedName>
</protein>
<feature type="binding site" evidence="1">
    <location>
        <position position="229"/>
    </location>
    <ligand>
        <name>Mg(2+)</name>
        <dbReference type="ChEBI" id="CHEBI:18420"/>
        <label>1</label>
    </ligand>
</feature>
<feature type="binding site" evidence="1">
    <location>
        <position position="34"/>
    </location>
    <ligand>
        <name>Mg(2+)</name>
        <dbReference type="ChEBI" id="CHEBI:18420"/>
        <label>1</label>
    </ligand>
</feature>
<dbReference type="RefSeq" id="WP_071314544.1">
    <property type="nucleotide sequence ID" value="NZ_MLQQ01000045.1"/>
</dbReference>
<dbReference type="Gene3D" id="1.10.4080.10">
    <property type="entry name" value="ADP-ribosylation/Crystallin J1"/>
    <property type="match status" value="1"/>
</dbReference>
<dbReference type="InterPro" id="IPR045425">
    <property type="entry name" value="DUF6508"/>
</dbReference>
<accession>A0A1S2LCS7</accession>
<evidence type="ECO:0000256" key="1">
    <source>
        <dbReference type="PIRSR" id="PIRSR605502-1"/>
    </source>
</evidence>
<gene>
    <name evidence="2" type="ORF">BKP35_16830</name>
</gene>
<sequence>MMGAIIGDIVGSRFEFNNHKSKEFELFTKECHVTDDSIMTLAIAKAILETEKMIKPLFNGADFENDYCLILEGMTIKYMQEIGRKYPNCGYGNMFSKWVFSENPEPYNSYGNGAAMRISPVGFIARSEGQATRLSEIVTGVTHNHVEGFKGAEATAVAIFMARRGFTKEEIRNKINENYYSLDFTIDNIRDSYQFNATCQETVPQAIVSFLEATSFEDAIRTAISIGGDSDTLTAITGSIAEAYYGVPEKIKEKALTYLSNDLRTIFDEWFRINGAVNIHGKFKVLTKYIGKIAATESFGERFIDYENDGTIGHPIQIPFVNFDELVNIFVEEFYNFSDNHPEYKLVTYVSILEDNRLQWDDMVMRSAEVESLDAQCILAMIMGAIRAERFCDGALLSFFKDGFISKWLKRLKAIDGSNVNKPIEEIYFEIGSFGDYDTYHIIFEEGSSSVFKTTLSNELPVEEHYLLEKTTRLLNDFNALQVEYWDSEYIDPCVCDGTQWELGVKYKGERGTVWEGSNAYPPNWDDLLVFFGIEPDDEDEEE</sequence>
<evidence type="ECO:0000313" key="2">
    <source>
        <dbReference type="EMBL" id="OIJ09335.1"/>
    </source>
</evidence>
<organism evidence="2 3">
    <name type="scientific">Anaerobacillus arseniciselenatis</name>
    <dbReference type="NCBI Taxonomy" id="85682"/>
    <lineage>
        <taxon>Bacteria</taxon>
        <taxon>Bacillati</taxon>
        <taxon>Bacillota</taxon>
        <taxon>Bacilli</taxon>
        <taxon>Bacillales</taxon>
        <taxon>Bacillaceae</taxon>
        <taxon>Anaerobacillus</taxon>
    </lineage>
</organism>
<dbReference type="OrthoDB" id="9814572at2"/>
<dbReference type="Pfam" id="PF20118">
    <property type="entry name" value="DUF6508"/>
    <property type="match status" value="1"/>
</dbReference>
<evidence type="ECO:0000313" key="3">
    <source>
        <dbReference type="Proteomes" id="UP000180098"/>
    </source>
</evidence>
<comment type="cofactor">
    <cofactor evidence="1">
        <name>Mg(2+)</name>
        <dbReference type="ChEBI" id="CHEBI:18420"/>
    </cofactor>
    <text evidence="1">Binds 2 magnesium ions per subunit.</text>
</comment>
<evidence type="ECO:0008006" key="4">
    <source>
        <dbReference type="Google" id="ProtNLM"/>
    </source>
</evidence>
<dbReference type="PANTHER" id="PTHR16222:SF12">
    <property type="entry name" value="ADP-RIBOSYLGLYCOHYDROLASE-RELATED"/>
    <property type="match status" value="1"/>
</dbReference>
<dbReference type="Pfam" id="PF03747">
    <property type="entry name" value="ADP_ribosyl_GH"/>
    <property type="match status" value="1"/>
</dbReference>
<dbReference type="InterPro" id="IPR036705">
    <property type="entry name" value="Ribosyl_crysJ1_sf"/>
</dbReference>
<name>A0A1S2LCS7_9BACI</name>
<feature type="binding site" evidence="1">
    <location>
        <position position="35"/>
    </location>
    <ligand>
        <name>Mg(2+)</name>
        <dbReference type="ChEBI" id="CHEBI:18420"/>
        <label>1</label>
    </ligand>
</feature>
<dbReference type="GO" id="GO:0046872">
    <property type="term" value="F:metal ion binding"/>
    <property type="evidence" value="ECO:0007669"/>
    <property type="project" value="UniProtKB-KW"/>
</dbReference>
<dbReference type="EMBL" id="MLQQ01000045">
    <property type="protein sequence ID" value="OIJ09335.1"/>
    <property type="molecule type" value="Genomic_DNA"/>
</dbReference>
<dbReference type="InterPro" id="IPR005502">
    <property type="entry name" value="Ribosyl_crysJ1"/>
</dbReference>
<keyword evidence="1" id="KW-0479">Metal-binding</keyword>
<dbReference type="AlphaFoldDB" id="A0A1S2LCS7"/>
<dbReference type="PANTHER" id="PTHR16222">
    <property type="entry name" value="ADP-RIBOSYLGLYCOHYDROLASE"/>
    <property type="match status" value="1"/>
</dbReference>
<feature type="binding site" evidence="1">
    <location>
        <position position="232"/>
    </location>
    <ligand>
        <name>Mg(2+)</name>
        <dbReference type="ChEBI" id="CHEBI:18420"/>
        <label>1</label>
    </ligand>
</feature>
<dbReference type="Proteomes" id="UP000180098">
    <property type="component" value="Unassembled WGS sequence"/>
</dbReference>
<reference evidence="2 3" key="1">
    <citation type="submission" date="2016-10" db="EMBL/GenBank/DDBJ databases">
        <title>Draft genome sequences of four alkaliphilic bacteria belonging to the Anaerobacillus genus.</title>
        <authorList>
            <person name="Bassil N.M."/>
            <person name="Lloyd J.R."/>
        </authorList>
    </citation>
    <scope>NUCLEOTIDE SEQUENCE [LARGE SCALE GENOMIC DNA]</scope>
    <source>
        <strain evidence="2 3">DSM 15340</strain>
    </source>
</reference>
<feature type="binding site" evidence="1">
    <location>
        <position position="36"/>
    </location>
    <ligand>
        <name>Mg(2+)</name>
        <dbReference type="ChEBI" id="CHEBI:18420"/>
        <label>1</label>
    </ligand>
</feature>
<dbReference type="InterPro" id="IPR050792">
    <property type="entry name" value="ADP-ribosylglycohydrolase"/>
</dbReference>
<keyword evidence="3" id="KW-1185">Reference proteome</keyword>
<feature type="binding site" evidence="1">
    <location>
        <position position="231"/>
    </location>
    <ligand>
        <name>Mg(2+)</name>
        <dbReference type="ChEBI" id="CHEBI:18420"/>
        <label>1</label>
    </ligand>
</feature>